<dbReference type="InterPro" id="IPR025836">
    <property type="entry name" value="Zn_knuckle_CX2CX4HX4C"/>
</dbReference>
<keyword evidence="5" id="KW-1185">Reference proteome</keyword>
<dbReference type="Pfam" id="PF14392">
    <property type="entry name" value="zf-CCHC_4"/>
    <property type="match status" value="1"/>
</dbReference>
<dbReference type="GO" id="GO:0008270">
    <property type="term" value="F:zinc ion binding"/>
    <property type="evidence" value="ECO:0007669"/>
    <property type="project" value="UniProtKB-KW"/>
</dbReference>
<keyword evidence="1" id="KW-0862">Zinc</keyword>
<feature type="domain" description="CCHC-type" evidence="3">
    <location>
        <begin position="202"/>
        <end position="217"/>
    </location>
</feature>
<organism evidence="4 5">
    <name type="scientific">Gossypium aridum</name>
    <name type="common">American cotton</name>
    <name type="synonym">Erioxylum aridum</name>
    <dbReference type="NCBI Taxonomy" id="34290"/>
    <lineage>
        <taxon>Eukaryota</taxon>
        <taxon>Viridiplantae</taxon>
        <taxon>Streptophyta</taxon>
        <taxon>Embryophyta</taxon>
        <taxon>Tracheophyta</taxon>
        <taxon>Spermatophyta</taxon>
        <taxon>Magnoliopsida</taxon>
        <taxon>eudicotyledons</taxon>
        <taxon>Gunneridae</taxon>
        <taxon>Pentapetalae</taxon>
        <taxon>rosids</taxon>
        <taxon>malvids</taxon>
        <taxon>Malvales</taxon>
        <taxon>Malvaceae</taxon>
        <taxon>Malvoideae</taxon>
        <taxon>Gossypium</taxon>
    </lineage>
</organism>
<dbReference type="Pfam" id="PF14111">
    <property type="entry name" value="DUF4283"/>
    <property type="match status" value="1"/>
</dbReference>
<dbReference type="GO" id="GO:0003676">
    <property type="term" value="F:nucleic acid binding"/>
    <property type="evidence" value="ECO:0007669"/>
    <property type="project" value="InterPro"/>
</dbReference>
<evidence type="ECO:0000313" key="4">
    <source>
        <dbReference type="EMBL" id="MBA0701079.1"/>
    </source>
</evidence>
<evidence type="ECO:0000259" key="3">
    <source>
        <dbReference type="PROSITE" id="PS50158"/>
    </source>
</evidence>
<dbReference type="InterPro" id="IPR001878">
    <property type="entry name" value="Znf_CCHC"/>
</dbReference>
<dbReference type="InterPro" id="IPR040256">
    <property type="entry name" value="At4g02000-like"/>
</dbReference>
<evidence type="ECO:0000256" key="1">
    <source>
        <dbReference type="PROSITE-ProRule" id="PRU00047"/>
    </source>
</evidence>
<name>A0A7J8YQ10_GOSAI</name>
<dbReference type="Proteomes" id="UP000593577">
    <property type="component" value="Unassembled WGS sequence"/>
</dbReference>
<dbReference type="PANTHER" id="PTHR31286:SF167">
    <property type="entry name" value="OS09G0268800 PROTEIN"/>
    <property type="match status" value="1"/>
</dbReference>
<keyword evidence="1" id="KW-0863">Zinc-finger</keyword>
<feature type="coiled-coil region" evidence="2">
    <location>
        <begin position="270"/>
        <end position="297"/>
    </location>
</feature>
<keyword evidence="1" id="KW-0479">Metal-binding</keyword>
<proteinExistence type="predicted"/>
<comment type="caution">
    <text evidence="4">The sequence shown here is derived from an EMBL/GenBank/DDBJ whole genome shotgun (WGS) entry which is preliminary data.</text>
</comment>
<evidence type="ECO:0000313" key="5">
    <source>
        <dbReference type="Proteomes" id="UP000593577"/>
    </source>
</evidence>
<protein>
    <recommendedName>
        <fullName evidence="3">CCHC-type domain-containing protein</fullName>
    </recommendedName>
</protein>
<keyword evidence="2" id="KW-0175">Coiled coil</keyword>
<dbReference type="EMBL" id="JABFAA010179239">
    <property type="protein sequence ID" value="MBA0701079.1"/>
    <property type="molecule type" value="Genomic_DNA"/>
</dbReference>
<dbReference type="PANTHER" id="PTHR31286">
    <property type="entry name" value="GLYCINE-RICH CELL WALL STRUCTURAL PROTEIN 1.8-LIKE"/>
    <property type="match status" value="1"/>
</dbReference>
<dbReference type="PROSITE" id="PS50158">
    <property type="entry name" value="ZF_CCHC"/>
    <property type="match status" value="1"/>
</dbReference>
<accession>A0A7J8YQ10</accession>
<dbReference type="AlphaFoldDB" id="A0A7J8YQ10"/>
<dbReference type="InterPro" id="IPR025558">
    <property type="entry name" value="DUF4283"/>
</dbReference>
<sequence length="408" mass="46813">MEESGGEGREGRDEISLLADEIIQLTVKGSKVVPNSKPTLICTVWTGKLYNPESFRAQMKSIWKTKKKFEIQRVSQNLFLIVFELEEDLETIMEGRPWLFCKSLILFNRLSQEVERDQISINSSPFWIKIDSHLPDFDKKDLMHAIGVTFGGVIRSKISDTCCRLRINLDVRKPLRRGIFVSSLNVKKMWVPFKYENLSIFCFGCGRMGHGITDCTQIIPVRKSKISSDPPYSLALKAKSKLVGKESMKFNAMWRNMGVQITYTGGKVVLTESSKVLDEEKNEIKEIQENMELMGGKELMQKQESKFGPEEVEKIDSSKAQVCNDINHEKKKSWKRIKPMVMEVESVVDNSMRKRKFSEGGGLRSDEGDGIKRLKLDDVEGCDKAFSEGMLDRVHLGKRVEWRRLKRL</sequence>
<reference evidence="4 5" key="1">
    <citation type="journal article" date="2019" name="Genome Biol. Evol.">
        <title>Insights into the evolution of the New World diploid cottons (Gossypium, subgenus Houzingenia) based on genome sequencing.</title>
        <authorList>
            <person name="Grover C.E."/>
            <person name="Arick M.A. 2nd"/>
            <person name="Thrash A."/>
            <person name="Conover J.L."/>
            <person name="Sanders W.S."/>
            <person name="Peterson D.G."/>
            <person name="Frelichowski J.E."/>
            <person name="Scheffler J.A."/>
            <person name="Scheffler B.E."/>
            <person name="Wendel J.F."/>
        </authorList>
    </citation>
    <scope>NUCLEOTIDE SEQUENCE [LARGE SCALE GENOMIC DNA]</scope>
    <source>
        <strain evidence="4">185</strain>
        <tissue evidence="4">Leaf</tissue>
    </source>
</reference>
<evidence type="ECO:0000256" key="2">
    <source>
        <dbReference type="SAM" id="Coils"/>
    </source>
</evidence>
<gene>
    <name evidence="4" type="ORF">Goari_027451</name>
</gene>